<comment type="caution">
    <text evidence="1">The sequence shown here is derived from an EMBL/GenBank/DDBJ whole genome shotgun (WGS) entry which is preliminary data.</text>
</comment>
<accession>A0ABP7FIX9</accession>
<keyword evidence="2" id="KW-1185">Reference proteome</keyword>
<organism evidence="1 2">
    <name type="scientific">Leifsonella bigeumensis</name>
    <dbReference type="NCBI Taxonomy" id="433643"/>
    <lineage>
        <taxon>Bacteria</taxon>
        <taxon>Bacillati</taxon>
        <taxon>Actinomycetota</taxon>
        <taxon>Actinomycetes</taxon>
        <taxon>Micrococcales</taxon>
        <taxon>Microbacteriaceae</taxon>
        <taxon>Leifsonella</taxon>
    </lineage>
</organism>
<sequence>MGLAYDWNDRALSPTPYGPTGFAKRMLASWARPFEKWKEIMMDTSTQTVESQTWVAFGPAGALGSVHRIDGGFTFRLLTDDGYRATYPSLEVAKSALFAALEPGSDWPEFREH</sequence>
<protein>
    <recommendedName>
        <fullName evidence="3">Methyltransferase</fullName>
    </recommendedName>
</protein>
<gene>
    <name evidence="1" type="ORF">GCM10022239_15990</name>
</gene>
<name>A0ABP7FIX9_9MICO</name>
<evidence type="ECO:0000313" key="2">
    <source>
        <dbReference type="Proteomes" id="UP001501004"/>
    </source>
</evidence>
<dbReference type="Proteomes" id="UP001501004">
    <property type="component" value="Unassembled WGS sequence"/>
</dbReference>
<dbReference type="EMBL" id="BAABAE010000003">
    <property type="protein sequence ID" value="GAA3741056.1"/>
    <property type="molecule type" value="Genomic_DNA"/>
</dbReference>
<reference evidence="2" key="1">
    <citation type="journal article" date="2019" name="Int. J. Syst. Evol. Microbiol.">
        <title>The Global Catalogue of Microorganisms (GCM) 10K type strain sequencing project: providing services to taxonomists for standard genome sequencing and annotation.</title>
        <authorList>
            <consortium name="The Broad Institute Genomics Platform"/>
            <consortium name="The Broad Institute Genome Sequencing Center for Infectious Disease"/>
            <person name="Wu L."/>
            <person name="Ma J."/>
        </authorList>
    </citation>
    <scope>NUCLEOTIDE SEQUENCE [LARGE SCALE GENOMIC DNA]</scope>
    <source>
        <strain evidence="2">JCM 16949</strain>
    </source>
</reference>
<proteinExistence type="predicted"/>
<evidence type="ECO:0008006" key="3">
    <source>
        <dbReference type="Google" id="ProtNLM"/>
    </source>
</evidence>
<evidence type="ECO:0000313" key="1">
    <source>
        <dbReference type="EMBL" id="GAA3741056.1"/>
    </source>
</evidence>